<protein>
    <submittedName>
        <fullName evidence="1">Amino acid synthesis</fullName>
    </submittedName>
</protein>
<dbReference type="RefSeq" id="WP_091732094.1">
    <property type="nucleotide sequence ID" value="NZ_FNQE01000033.1"/>
</dbReference>
<dbReference type="EMBL" id="FNQE01000033">
    <property type="protein sequence ID" value="SDZ30281.1"/>
    <property type="molecule type" value="Genomic_DNA"/>
</dbReference>
<organism evidence="1 2">
    <name type="scientific">Proteiniborus ethanoligenes</name>
    <dbReference type="NCBI Taxonomy" id="415015"/>
    <lineage>
        <taxon>Bacteria</taxon>
        <taxon>Bacillati</taxon>
        <taxon>Bacillota</taxon>
        <taxon>Clostridia</taxon>
        <taxon>Eubacteriales</taxon>
        <taxon>Proteiniborus</taxon>
    </lineage>
</organism>
<gene>
    <name evidence="1" type="ORF">SAMN05660462_02604</name>
</gene>
<dbReference type="Pfam" id="PF06684">
    <property type="entry name" value="AA_synth"/>
    <property type="match status" value="1"/>
</dbReference>
<dbReference type="InterPro" id="IPR009569">
    <property type="entry name" value="AA_synth_put"/>
</dbReference>
<dbReference type="Proteomes" id="UP000198625">
    <property type="component" value="Unassembled WGS sequence"/>
</dbReference>
<reference evidence="1 2" key="1">
    <citation type="submission" date="2016-10" db="EMBL/GenBank/DDBJ databases">
        <authorList>
            <person name="de Groot N.N."/>
        </authorList>
    </citation>
    <scope>NUCLEOTIDE SEQUENCE [LARGE SCALE GENOMIC DNA]</scope>
    <source>
        <strain evidence="1 2">DSM 21650</strain>
    </source>
</reference>
<sequence>MDMKIRKYYTFVEEIKADGGKAIEGKEHKRVSIAVVFENPYAGKYVEDLSPLSDWAASVTPDLVERALKAAGIEVNEAESYGKAAIVGGNGELEHAAALLHPTLGKPFRDGLGGGKAIIPSAKKMGYPGCAIDVPLHYKDAAFVRTHFDAMEVRVPDAPRDNELVLILSVTNCGRPHPRVGGLKIEEVKGEDGLR</sequence>
<proteinExistence type="predicted"/>
<dbReference type="STRING" id="415015.SAMN05660462_02604"/>
<accession>A0A1H3RYE1</accession>
<evidence type="ECO:0000313" key="1">
    <source>
        <dbReference type="EMBL" id="SDZ30281.1"/>
    </source>
</evidence>
<dbReference type="Gene3D" id="3.30.1330.110">
    <property type="entry name" value="BB2672"/>
    <property type="match status" value="1"/>
</dbReference>
<evidence type="ECO:0000313" key="2">
    <source>
        <dbReference type="Proteomes" id="UP000198625"/>
    </source>
</evidence>
<dbReference type="SUPFAM" id="SSF160519">
    <property type="entry name" value="BB2672-like"/>
    <property type="match status" value="1"/>
</dbReference>
<name>A0A1H3RYE1_9FIRM</name>
<dbReference type="AlphaFoldDB" id="A0A1H3RYE1"/>
<keyword evidence="2" id="KW-1185">Reference proteome</keyword>
<dbReference type="OrthoDB" id="9803312at2"/>
<dbReference type="InterPro" id="IPR035936">
    <property type="entry name" value="BB2672"/>
</dbReference>